<reference evidence="1 2" key="1">
    <citation type="submission" date="2016-03" db="EMBL/GenBank/DDBJ databases">
        <title>Comparative genomics of the ectomycorrhizal sister species Rhizopogon vinicolor and Rhizopogon vesiculosus (Basidiomycota: Boletales) reveals a divergence of the mating type B locus.</title>
        <authorList>
            <person name="Mujic A.B."/>
            <person name="Kuo A."/>
            <person name="Tritt A."/>
            <person name="Lipzen A."/>
            <person name="Chen C."/>
            <person name="Johnson J."/>
            <person name="Sharma A."/>
            <person name="Barry K."/>
            <person name="Grigoriev I.V."/>
            <person name="Spatafora J.W."/>
        </authorList>
    </citation>
    <scope>NUCLEOTIDE SEQUENCE [LARGE SCALE GENOMIC DNA]</scope>
    <source>
        <strain evidence="1 2">AM-OR11-056</strain>
    </source>
</reference>
<keyword evidence="2" id="KW-1185">Reference proteome</keyword>
<sequence length="106" mass="11378">MESGARVDDDGSGLDWLLLDSKFFLMETSRCTGSCASATCPSPAWFDCPENGASGLTQVIVKDGDDVHTPIAVVAGQIMAVGAMMIVDLLREMAWGWQLTTRWAGH</sequence>
<comment type="caution">
    <text evidence="1">The sequence shown here is derived from an EMBL/GenBank/DDBJ whole genome shotgun (WGS) entry which is preliminary data.</text>
</comment>
<organism evidence="1 2">
    <name type="scientific">Rhizopogon vesiculosus</name>
    <dbReference type="NCBI Taxonomy" id="180088"/>
    <lineage>
        <taxon>Eukaryota</taxon>
        <taxon>Fungi</taxon>
        <taxon>Dikarya</taxon>
        <taxon>Basidiomycota</taxon>
        <taxon>Agaricomycotina</taxon>
        <taxon>Agaricomycetes</taxon>
        <taxon>Agaricomycetidae</taxon>
        <taxon>Boletales</taxon>
        <taxon>Suillineae</taxon>
        <taxon>Rhizopogonaceae</taxon>
        <taxon>Rhizopogon</taxon>
    </lineage>
</organism>
<dbReference type="Proteomes" id="UP000183567">
    <property type="component" value="Unassembled WGS sequence"/>
</dbReference>
<gene>
    <name evidence="1" type="ORF">AZE42_01576</name>
</gene>
<dbReference type="AlphaFoldDB" id="A0A1J8QLN5"/>
<name>A0A1J8QLN5_9AGAM</name>
<accession>A0A1J8QLN5</accession>
<proteinExistence type="predicted"/>
<dbReference type="EMBL" id="LVVM01003767">
    <property type="protein sequence ID" value="OJA14312.1"/>
    <property type="molecule type" value="Genomic_DNA"/>
</dbReference>
<protein>
    <submittedName>
        <fullName evidence="1">Uncharacterized protein</fullName>
    </submittedName>
</protein>
<dbReference type="STRING" id="180088.A0A1J8QLN5"/>
<evidence type="ECO:0000313" key="2">
    <source>
        <dbReference type="Proteomes" id="UP000183567"/>
    </source>
</evidence>
<evidence type="ECO:0000313" key="1">
    <source>
        <dbReference type="EMBL" id="OJA14312.1"/>
    </source>
</evidence>